<sequence>MCVPISNQRNPTVPSRRSNDCYYCTRTATVVLSACFTILSLVVVVAPPGSLAATVCQQYPGYISKPDVDRYGDDIGNFGANALATCNSNPSCKAFNTAGWVKRSATPQTAAPGSCLYVKVCEQYAGYTSIPNVDRYGDDIGNFGANALAQCSGDPSCKAFNTAGWVKRSATPQTAAPGSCLYVKKATVCQQYYGYISKPDVDRYGDDIGNFGANALATCNSNPSCKAFNTAGWVKRSATPQTAALGSCLYVKVCEQYAGYTSIPNVDRYGDDIGNFGANALAQCSGDPSCKAFNTAGWVKRSATPQTAAPGSCLYVKKVTVCQQYPGYTSKPDVDRYGDDIGNFGANALATCNSNPSCKAFNTAGWVKRSATPQTAALGSCLYVKSSWSLTIFALWKRPSKFWTDRTVQYQWPVRTAAEPWLTADLLKRTSNRSNARLRRERKPRLAGCRSMDRIALAPSNLLVLHSLTLGLTTASSSLTGANPARSLTGAFGASGFIPH</sequence>
<evidence type="ECO:0000313" key="3">
    <source>
        <dbReference type="Proteomes" id="UP000001058"/>
    </source>
</evidence>
<evidence type="ECO:0000256" key="1">
    <source>
        <dbReference type="SAM" id="Phobius"/>
    </source>
</evidence>
<dbReference type="InParanoid" id="D8TVQ9"/>
<keyword evidence="1" id="KW-1133">Transmembrane helix</keyword>
<keyword evidence="1" id="KW-0472">Membrane</keyword>
<name>D8TVQ9_VOLCA</name>
<proteinExistence type="predicted"/>
<feature type="transmembrane region" description="Helical" evidence="1">
    <location>
        <begin position="21"/>
        <end position="46"/>
    </location>
</feature>
<evidence type="ECO:0000313" key="2">
    <source>
        <dbReference type="EMBL" id="EFJ48346.1"/>
    </source>
</evidence>
<dbReference type="OrthoDB" id="543726at2759"/>
<dbReference type="EMBL" id="GL378340">
    <property type="protein sequence ID" value="EFJ48346.1"/>
    <property type="molecule type" value="Genomic_DNA"/>
</dbReference>
<keyword evidence="1" id="KW-0812">Transmembrane</keyword>
<dbReference type="Proteomes" id="UP000001058">
    <property type="component" value="Unassembled WGS sequence"/>
</dbReference>
<dbReference type="GeneID" id="9617719"/>
<dbReference type="AlphaFoldDB" id="D8TVQ9"/>
<dbReference type="KEGG" id="vcn:VOLCADRAFT_90923"/>
<dbReference type="RefSeq" id="XP_002950600.1">
    <property type="nucleotide sequence ID" value="XM_002950554.1"/>
</dbReference>
<accession>D8TVQ9</accession>
<protein>
    <submittedName>
        <fullName evidence="2">Uncharacterized protein</fullName>
    </submittedName>
</protein>
<reference evidence="2 3" key="1">
    <citation type="journal article" date="2010" name="Science">
        <title>Genomic analysis of organismal complexity in the multicellular green alga Volvox carteri.</title>
        <authorList>
            <person name="Prochnik S.E."/>
            <person name="Umen J."/>
            <person name="Nedelcu A.M."/>
            <person name="Hallmann A."/>
            <person name="Miller S.M."/>
            <person name="Nishii I."/>
            <person name="Ferris P."/>
            <person name="Kuo A."/>
            <person name="Mitros T."/>
            <person name="Fritz-Laylin L.K."/>
            <person name="Hellsten U."/>
            <person name="Chapman J."/>
            <person name="Simakov O."/>
            <person name="Rensing S.A."/>
            <person name="Terry A."/>
            <person name="Pangilinan J."/>
            <person name="Kapitonov V."/>
            <person name="Jurka J."/>
            <person name="Salamov A."/>
            <person name="Shapiro H."/>
            <person name="Schmutz J."/>
            <person name="Grimwood J."/>
            <person name="Lindquist E."/>
            <person name="Lucas S."/>
            <person name="Grigoriev I.V."/>
            <person name="Schmitt R."/>
            <person name="Kirk D."/>
            <person name="Rokhsar D.S."/>
        </authorList>
    </citation>
    <scope>NUCLEOTIDE SEQUENCE [LARGE SCALE GENOMIC DNA]</scope>
    <source>
        <strain evidence="3">f. Nagariensis / Eve</strain>
    </source>
</reference>
<gene>
    <name evidence="2" type="ORF">VOLCADRAFT_90923</name>
</gene>
<organism evidence="3">
    <name type="scientific">Volvox carteri f. nagariensis</name>
    <dbReference type="NCBI Taxonomy" id="3068"/>
    <lineage>
        <taxon>Eukaryota</taxon>
        <taxon>Viridiplantae</taxon>
        <taxon>Chlorophyta</taxon>
        <taxon>core chlorophytes</taxon>
        <taxon>Chlorophyceae</taxon>
        <taxon>CS clade</taxon>
        <taxon>Chlamydomonadales</taxon>
        <taxon>Volvocaceae</taxon>
        <taxon>Volvox</taxon>
    </lineage>
</organism>
<keyword evidence="3" id="KW-1185">Reference proteome</keyword>